<evidence type="ECO:0000256" key="1">
    <source>
        <dbReference type="SAM" id="MobiDB-lite"/>
    </source>
</evidence>
<evidence type="ECO:0000313" key="3">
    <source>
        <dbReference type="Proteomes" id="UP000192578"/>
    </source>
</evidence>
<feature type="compositionally biased region" description="Acidic residues" evidence="1">
    <location>
        <begin position="286"/>
        <end position="299"/>
    </location>
</feature>
<reference evidence="3" key="1">
    <citation type="submission" date="2017-01" db="EMBL/GenBank/DDBJ databases">
        <title>Comparative genomics of anhydrobiosis in the tardigrade Hypsibius dujardini.</title>
        <authorList>
            <person name="Yoshida Y."/>
            <person name="Koutsovoulos G."/>
            <person name="Laetsch D."/>
            <person name="Stevens L."/>
            <person name="Kumar S."/>
            <person name="Horikawa D."/>
            <person name="Ishino K."/>
            <person name="Komine S."/>
            <person name="Tomita M."/>
            <person name="Blaxter M."/>
            <person name="Arakawa K."/>
        </authorList>
    </citation>
    <scope>NUCLEOTIDE SEQUENCE [LARGE SCALE GENOMIC DNA]</scope>
    <source>
        <strain evidence="3">Z151</strain>
    </source>
</reference>
<gene>
    <name evidence="2" type="ORF">BV898_03952</name>
</gene>
<keyword evidence="3" id="KW-1185">Reference proteome</keyword>
<proteinExistence type="predicted"/>
<sequence>MGRRHHRRRFIPLDLFARPSPQVQICNGDGGIADGAGRSPVPDSGGRRGTRNELPQNSKMKRGWTLHTTPGWIRPTVTGPDGDDVELMPLFVDQTEEGAAAVRHTDPHGGRRGTRNERPQNRTRNEHPQNSRMKRGWTPHTTPGWIRPTVTGPDGDDVELMPLFVDQTEKGAAAVRHTDPHGWMARNFPRLCERKPRKSVRWTTTTTFSFLKMAGVYSVISDTSTGVPAKGMDYWHKDVDVTSVFRGWINQLRPSNSADWQEEPDVTDAKFSLVPYQPPANVPSIVEDESEREYDSGYDSEERSSDGGGSPGLSGCAPGGEAGGAPCGEADAVGKGIPVRYLQYSWMPVAWCGLWWWQLVPLVVWTGWSVPSQRGAFGNGPLWCPASS</sequence>
<feature type="compositionally biased region" description="Gly residues" evidence="1">
    <location>
        <begin position="306"/>
        <end position="320"/>
    </location>
</feature>
<organism evidence="2 3">
    <name type="scientific">Hypsibius exemplaris</name>
    <name type="common">Freshwater tardigrade</name>
    <dbReference type="NCBI Taxonomy" id="2072580"/>
    <lineage>
        <taxon>Eukaryota</taxon>
        <taxon>Metazoa</taxon>
        <taxon>Ecdysozoa</taxon>
        <taxon>Tardigrada</taxon>
        <taxon>Eutardigrada</taxon>
        <taxon>Parachela</taxon>
        <taxon>Hypsibioidea</taxon>
        <taxon>Hypsibiidae</taxon>
        <taxon>Hypsibius</taxon>
    </lineage>
</organism>
<comment type="caution">
    <text evidence="2">The sequence shown here is derived from an EMBL/GenBank/DDBJ whole genome shotgun (WGS) entry which is preliminary data.</text>
</comment>
<accession>A0A1W0X3H6</accession>
<name>A0A1W0X3H6_HYPEX</name>
<dbReference type="EMBL" id="MTYJ01000019">
    <property type="protein sequence ID" value="OQV22107.1"/>
    <property type="molecule type" value="Genomic_DNA"/>
</dbReference>
<protein>
    <submittedName>
        <fullName evidence="2">Uncharacterized protein</fullName>
    </submittedName>
</protein>
<evidence type="ECO:0000313" key="2">
    <source>
        <dbReference type="EMBL" id="OQV22107.1"/>
    </source>
</evidence>
<feature type="region of interest" description="Disordered" evidence="1">
    <location>
        <begin position="274"/>
        <end position="320"/>
    </location>
</feature>
<dbReference type="Proteomes" id="UP000192578">
    <property type="component" value="Unassembled WGS sequence"/>
</dbReference>
<feature type="region of interest" description="Disordered" evidence="1">
    <location>
        <begin position="101"/>
        <end position="148"/>
    </location>
</feature>
<dbReference type="AlphaFoldDB" id="A0A1W0X3H6"/>
<feature type="compositionally biased region" description="Basic and acidic residues" evidence="1">
    <location>
        <begin position="103"/>
        <end position="129"/>
    </location>
</feature>
<feature type="region of interest" description="Disordered" evidence="1">
    <location>
        <begin position="29"/>
        <end position="59"/>
    </location>
</feature>